<sequence>MATRQVLLLSNSKLHGQDFFEWCSDFFPSFLSKNNVKKLLFIPYAVRDHDDYLNKVEGPFMKLGFQVESIHNKPDPGLAISECDGIFVGGGNTFLLLKTLYEKDLIEPIRTAVFKKGIPYIGSSAGTNVATRSISTTNDMPICFPPTLEALKLVPFNINPHYIEADPNSKHMGETREDRIKEYLNEPGSAPVLGLKEGSALLVENDKATLMGHQAAKLFQKNKDPVEFNSGDDLSFLLLHDF</sequence>
<dbReference type="CDD" id="cd03146">
    <property type="entry name" value="GAT1_Peptidase_E"/>
    <property type="match status" value="1"/>
</dbReference>
<dbReference type="RefSeq" id="XP_042907072.1">
    <property type="nucleotide sequence ID" value="XM_043051138.2"/>
</dbReference>
<comment type="subcellular location">
    <subcellularLocation>
        <location evidence="1">Cytoplasm</location>
    </subcellularLocation>
</comment>
<comment type="function">
    <text evidence="9">Hydrolyzes dipeptides containing N-terminal aspartate residues.</text>
</comment>
<evidence type="ECO:0000256" key="6">
    <source>
        <dbReference type="ARBA" id="ARBA00022825"/>
    </source>
</evidence>
<dbReference type="EMBL" id="IAAA01020362">
    <property type="protein sequence ID" value="LAA07782.1"/>
    <property type="molecule type" value="mRNA"/>
</dbReference>
<evidence type="ECO:0000256" key="5">
    <source>
        <dbReference type="ARBA" id="ARBA00022801"/>
    </source>
</evidence>
<evidence type="ECO:0000256" key="2">
    <source>
        <dbReference type="ARBA" id="ARBA00006534"/>
    </source>
</evidence>
<dbReference type="PANTHER" id="PTHR20842">
    <property type="entry name" value="PROTEASE S51 ALPHA-ASPARTYL DIPEPTIDASE"/>
    <property type="match status" value="1"/>
</dbReference>
<dbReference type="SUPFAM" id="SSF52317">
    <property type="entry name" value="Class I glutamine amidotransferase-like"/>
    <property type="match status" value="1"/>
</dbReference>
<dbReference type="RefSeq" id="XP_015926604.1">
    <property type="nucleotide sequence ID" value="XM_016071118.4"/>
</dbReference>
<evidence type="ECO:0000256" key="10">
    <source>
        <dbReference type="ARBA" id="ARBA00066675"/>
    </source>
</evidence>
<dbReference type="FunFam" id="3.40.50.880:FF:000007">
    <property type="entry name" value="Peptidase E"/>
    <property type="match status" value="1"/>
</dbReference>
<dbReference type="Gene3D" id="3.40.50.880">
    <property type="match status" value="1"/>
</dbReference>
<comment type="catalytic activity">
    <reaction evidence="8">
        <text>Dipeptidase E catalyzes the hydrolysis of dipeptides Asp-|-Xaa. It does not act on peptides with N-terminal Glu, Asn or Gln, nor does it cleave isoaspartyl peptides.</text>
        <dbReference type="EC" id="3.4.13.21"/>
    </reaction>
</comment>
<dbReference type="AlphaFoldDB" id="A0A2L2YI25"/>
<accession>A0A2L2YI25</accession>
<dbReference type="RefSeq" id="XP_015926602.1">
    <property type="nucleotide sequence ID" value="XM_016071116.4"/>
</dbReference>
<keyword evidence="4" id="KW-0645">Protease</keyword>
<reference evidence="12" key="1">
    <citation type="journal article" date="2016" name="Mol. Ecol. Resour.">
        <title>Evaluation of the impact of RNA preservation methods of spiders for de novo transcriptome assembly.</title>
        <authorList>
            <person name="Kono N."/>
            <person name="Nakamura H."/>
            <person name="Ito Y."/>
            <person name="Tomita M."/>
            <person name="Arakawa K."/>
        </authorList>
    </citation>
    <scope>NUCLEOTIDE SEQUENCE</scope>
    <source>
        <tissue evidence="12">Whole body</tissue>
    </source>
</reference>
<protein>
    <recommendedName>
        <fullName evidence="10">dipeptidase E</fullName>
        <ecNumber evidence="10">3.4.13.21</ecNumber>
    </recommendedName>
    <alternativeName>
        <fullName evidence="11">Asp-specific dipeptidase</fullName>
    </alternativeName>
</protein>
<dbReference type="EMBL" id="IAAA01020363">
    <property type="protein sequence ID" value="LAA07784.1"/>
    <property type="molecule type" value="mRNA"/>
</dbReference>
<keyword evidence="3" id="KW-0963">Cytoplasm</keyword>
<dbReference type="NCBIfam" id="NF003642">
    <property type="entry name" value="PRK05282.1"/>
    <property type="match status" value="1"/>
</dbReference>
<name>A0A2L2YI25_PARTP</name>
<dbReference type="EC" id="3.4.13.21" evidence="10"/>
<dbReference type="OMA" id="HFISGKM"/>
<organism evidence="12">
    <name type="scientific">Parasteatoda tepidariorum</name>
    <name type="common">Common house spider</name>
    <name type="synonym">Achaearanea tepidariorum</name>
    <dbReference type="NCBI Taxonomy" id="114398"/>
    <lineage>
        <taxon>Eukaryota</taxon>
        <taxon>Metazoa</taxon>
        <taxon>Ecdysozoa</taxon>
        <taxon>Arthropoda</taxon>
        <taxon>Chelicerata</taxon>
        <taxon>Arachnida</taxon>
        <taxon>Araneae</taxon>
        <taxon>Araneomorphae</taxon>
        <taxon>Entelegynae</taxon>
        <taxon>Araneoidea</taxon>
        <taxon>Theridiidae</taxon>
        <taxon>Parasteatoda</taxon>
    </lineage>
</organism>
<keyword evidence="5" id="KW-0378">Hydrolase</keyword>
<dbReference type="GO" id="GO:0005737">
    <property type="term" value="C:cytoplasm"/>
    <property type="evidence" value="ECO:0007669"/>
    <property type="project" value="UniProtKB-SubCell"/>
</dbReference>
<keyword evidence="6" id="KW-0720">Serine protease</keyword>
<dbReference type="GO" id="GO:0006508">
    <property type="term" value="P:proteolysis"/>
    <property type="evidence" value="ECO:0007669"/>
    <property type="project" value="UniProtKB-KW"/>
</dbReference>
<evidence type="ECO:0000313" key="12">
    <source>
        <dbReference type="EMBL" id="LAA07782.1"/>
    </source>
</evidence>
<proteinExistence type="evidence at transcript level"/>
<evidence type="ECO:0000256" key="11">
    <source>
        <dbReference type="ARBA" id="ARBA00075877"/>
    </source>
</evidence>
<dbReference type="KEGG" id="ptep:107454064"/>
<dbReference type="InterPro" id="IPR029062">
    <property type="entry name" value="Class_I_gatase-like"/>
</dbReference>
<dbReference type="PANTHER" id="PTHR20842:SF0">
    <property type="entry name" value="ALPHA-ASPARTYL DIPEPTIDASE"/>
    <property type="match status" value="1"/>
</dbReference>
<dbReference type="Pfam" id="PF03575">
    <property type="entry name" value="Peptidase_S51"/>
    <property type="match status" value="1"/>
</dbReference>
<dbReference type="GeneID" id="107454064"/>
<keyword evidence="7" id="KW-0224">Dipeptidase</keyword>
<dbReference type="OrthoDB" id="10052168at2759"/>
<evidence type="ECO:0000256" key="9">
    <source>
        <dbReference type="ARBA" id="ARBA00058347"/>
    </source>
</evidence>
<comment type="similarity">
    <text evidence="2">Belongs to the peptidase S51 family.</text>
</comment>
<evidence type="ECO:0000256" key="1">
    <source>
        <dbReference type="ARBA" id="ARBA00004496"/>
    </source>
</evidence>
<evidence type="ECO:0000256" key="3">
    <source>
        <dbReference type="ARBA" id="ARBA00022490"/>
    </source>
</evidence>
<dbReference type="InterPro" id="IPR005320">
    <property type="entry name" value="Peptidase_S51"/>
</dbReference>
<evidence type="ECO:0000256" key="4">
    <source>
        <dbReference type="ARBA" id="ARBA00022670"/>
    </source>
</evidence>
<evidence type="ECO:0000256" key="7">
    <source>
        <dbReference type="ARBA" id="ARBA00022997"/>
    </source>
</evidence>
<dbReference type="GO" id="GO:0008236">
    <property type="term" value="F:serine-type peptidase activity"/>
    <property type="evidence" value="ECO:0007669"/>
    <property type="project" value="UniProtKB-KW"/>
</dbReference>
<evidence type="ECO:0000256" key="8">
    <source>
        <dbReference type="ARBA" id="ARBA00050239"/>
    </source>
</evidence>
<dbReference type="GO" id="GO:0016805">
    <property type="term" value="F:dipeptidase activity"/>
    <property type="evidence" value="ECO:0007669"/>
    <property type="project" value="UniProtKB-KW"/>
</dbReference>